<dbReference type="SMART" id="SM00530">
    <property type="entry name" value="HTH_XRE"/>
    <property type="match status" value="1"/>
</dbReference>
<dbReference type="Pfam" id="PF01381">
    <property type="entry name" value="HTH_3"/>
    <property type="match status" value="1"/>
</dbReference>
<organism evidence="3 4">
    <name type="scientific">Duncaniella muris</name>
    <dbReference type="NCBI Taxonomy" id="2094150"/>
    <lineage>
        <taxon>Bacteria</taxon>
        <taxon>Pseudomonadati</taxon>
        <taxon>Bacteroidota</taxon>
        <taxon>Bacteroidia</taxon>
        <taxon>Bacteroidales</taxon>
        <taxon>Muribaculaceae</taxon>
        <taxon>Duncaniella</taxon>
    </lineage>
</organism>
<dbReference type="PROSITE" id="PS50943">
    <property type="entry name" value="HTH_CROC1"/>
    <property type="match status" value="1"/>
</dbReference>
<dbReference type="SUPFAM" id="SSF47413">
    <property type="entry name" value="lambda repressor-like DNA-binding domains"/>
    <property type="match status" value="1"/>
</dbReference>
<evidence type="ECO:0000256" key="1">
    <source>
        <dbReference type="ARBA" id="ARBA00023125"/>
    </source>
</evidence>
<dbReference type="Gene3D" id="1.10.260.40">
    <property type="entry name" value="lambda repressor-like DNA-binding domains"/>
    <property type="match status" value="1"/>
</dbReference>
<accession>A0A2V1ILD7</accession>
<sequence>MRANNLTPFEPTHSGELIRDELEANSLTQAKLAESIGVKPSLLNEIIKGKRGVNTEIALLIEAALNIPADLLLNLQSDYNMQMAKSDASFMKRLSSIRNIAAVL</sequence>
<proteinExistence type="predicted"/>
<dbReference type="GeneID" id="82527265"/>
<reference evidence="4" key="1">
    <citation type="submission" date="2018-02" db="EMBL/GenBank/DDBJ databases">
        <authorList>
            <person name="Clavel T."/>
            <person name="Strowig T."/>
        </authorList>
    </citation>
    <scope>NUCLEOTIDE SEQUENCE [LARGE SCALE GENOMIC DNA]</scope>
    <source>
        <strain evidence="4">DSM 103720</strain>
    </source>
</reference>
<comment type="caution">
    <text evidence="3">The sequence shown here is derived from an EMBL/GenBank/DDBJ whole genome shotgun (WGS) entry which is preliminary data.</text>
</comment>
<keyword evidence="4" id="KW-1185">Reference proteome</keyword>
<dbReference type="PANTHER" id="PTHR36924:SF1">
    <property type="entry name" value="ANTITOXIN HIGA-1"/>
    <property type="match status" value="1"/>
</dbReference>
<name>A0A2V1ILD7_9BACT</name>
<dbReference type="NCBIfam" id="TIGR02607">
    <property type="entry name" value="antidote_HigA"/>
    <property type="match status" value="1"/>
</dbReference>
<evidence type="ECO:0000313" key="3">
    <source>
        <dbReference type="EMBL" id="PWB00335.1"/>
    </source>
</evidence>
<dbReference type="Proteomes" id="UP000244905">
    <property type="component" value="Unassembled WGS sequence"/>
</dbReference>
<dbReference type="CDD" id="cd00093">
    <property type="entry name" value="HTH_XRE"/>
    <property type="match status" value="1"/>
</dbReference>
<keyword evidence="1" id="KW-0238">DNA-binding</keyword>
<gene>
    <name evidence="3" type="primary">higA</name>
    <name evidence="3" type="ORF">C5O23_13155</name>
</gene>
<dbReference type="AlphaFoldDB" id="A0A2V1ILD7"/>
<evidence type="ECO:0000313" key="4">
    <source>
        <dbReference type="Proteomes" id="UP000244905"/>
    </source>
</evidence>
<dbReference type="EMBL" id="PUEC01000046">
    <property type="protein sequence ID" value="PWB00335.1"/>
    <property type="molecule type" value="Genomic_DNA"/>
</dbReference>
<dbReference type="GO" id="GO:0003677">
    <property type="term" value="F:DNA binding"/>
    <property type="evidence" value="ECO:0007669"/>
    <property type="project" value="UniProtKB-KW"/>
</dbReference>
<dbReference type="RefSeq" id="WP_107033377.1">
    <property type="nucleotide sequence ID" value="NZ_PUEC01000046.1"/>
</dbReference>
<feature type="domain" description="HTH cro/C1-type" evidence="2">
    <location>
        <begin position="18"/>
        <end position="72"/>
    </location>
</feature>
<dbReference type="InterPro" id="IPR013430">
    <property type="entry name" value="Toxin_antidote_HigA"/>
</dbReference>
<dbReference type="InterPro" id="IPR001387">
    <property type="entry name" value="Cro/C1-type_HTH"/>
</dbReference>
<protein>
    <submittedName>
        <fullName evidence="3">Addiction module antidote protein, HigA family</fullName>
    </submittedName>
</protein>
<dbReference type="InterPro" id="IPR010982">
    <property type="entry name" value="Lambda_DNA-bd_dom_sf"/>
</dbReference>
<evidence type="ECO:0000259" key="2">
    <source>
        <dbReference type="PROSITE" id="PS50943"/>
    </source>
</evidence>
<dbReference type="PANTHER" id="PTHR36924">
    <property type="entry name" value="ANTITOXIN HIGA-1"/>
    <property type="match status" value="1"/>
</dbReference>